<keyword evidence="6 14" id="KW-0812">Transmembrane</keyword>
<keyword evidence="11" id="KW-0157">Chromophore</keyword>
<protein>
    <recommendedName>
        <fullName evidence="17">Light-harvesting protein B-800-850 alpha chain</fullName>
    </recommendedName>
</protein>
<keyword evidence="13" id="KW-0437">Light-harvesting polypeptide</keyword>
<evidence type="ECO:0000256" key="11">
    <source>
        <dbReference type="ARBA" id="ARBA00022991"/>
    </source>
</evidence>
<proteinExistence type="predicted"/>
<dbReference type="GO" id="GO:0046872">
    <property type="term" value="F:metal ion binding"/>
    <property type="evidence" value="ECO:0007669"/>
    <property type="project" value="UniProtKB-KW"/>
</dbReference>
<keyword evidence="4" id="KW-0148">Chlorophyll</keyword>
<evidence type="ECO:0000256" key="9">
    <source>
        <dbReference type="ARBA" id="ARBA00022956"/>
    </source>
</evidence>
<evidence type="ECO:0000313" key="15">
    <source>
        <dbReference type="EMBL" id="MBK5930699.1"/>
    </source>
</evidence>
<evidence type="ECO:0000256" key="12">
    <source>
        <dbReference type="ARBA" id="ARBA00023136"/>
    </source>
</evidence>
<accession>A0AAJ0UFV9</accession>
<dbReference type="GO" id="GO:0030076">
    <property type="term" value="C:light-harvesting complex"/>
    <property type="evidence" value="ECO:0007669"/>
    <property type="project" value="UniProtKB-KW"/>
</dbReference>
<keyword evidence="16" id="KW-1185">Reference proteome</keyword>
<evidence type="ECO:0000256" key="5">
    <source>
        <dbReference type="ARBA" id="ARBA00022549"/>
    </source>
</evidence>
<evidence type="ECO:0000256" key="13">
    <source>
        <dbReference type="ARBA" id="ARBA00023243"/>
    </source>
</evidence>
<dbReference type="EMBL" id="NHSF01000056">
    <property type="protein sequence ID" value="MBK5930699.1"/>
    <property type="molecule type" value="Genomic_DNA"/>
</dbReference>
<dbReference type="InterPro" id="IPR035889">
    <property type="entry name" value="Light-harvesting_complex"/>
</dbReference>
<dbReference type="RefSeq" id="WP_201245385.1">
    <property type="nucleotide sequence ID" value="NZ_NHSF01000056.1"/>
</dbReference>
<keyword evidence="12 14" id="KW-0472">Membrane</keyword>
<evidence type="ECO:0000256" key="3">
    <source>
        <dbReference type="ARBA" id="ARBA00022475"/>
    </source>
</evidence>
<keyword evidence="10 14" id="KW-1133">Transmembrane helix</keyword>
<evidence type="ECO:0000256" key="10">
    <source>
        <dbReference type="ARBA" id="ARBA00022989"/>
    </source>
</evidence>
<keyword evidence="5" id="KW-0042">Antenna complex</keyword>
<evidence type="ECO:0000256" key="7">
    <source>
        <dbReference type="ARBA" id="ARBA00022723"/>
    </source>
</evidence>
<sequence length="82" mass="8924">MFQKVFDYKPKERDYLLWTVVHPGVWLLPIMIVVLLTALAVHSYVLADGSKYNFLVAAEEAPAEVAPAAAAEEQAPAAPAAE</sequence>
<keyword evidence="7" id="KW-0479">Metal-binding</keyword>
<dbReference type="Gene3D" id="4.10.220.20">
    <property type="entry name" value="Light-harvesting complex"/>
    <property type="match status" value="1"/>
</dbReference>
<dbReference type="Proteomes" id="UP001296967">
    <property type="component" value="Unassembled WGS sequence"/>
</dbReference>
<feature type="transmembrane region" description="Helical" evidence="14">
    <location>
        <begin position="26"/>
        <end position="47"/>
    </location>
</feature>
<reference evidence="15" key="2">
    <citation type="journal article" date="2020" name="Microorganisms">
        <title>Osmotic Adaptation and Compatible Solute Biosynthesis of Phototrophic Bacteria as Revealed from Genome Analyses.</title>
        <authorList>
            <person name="Imhoff J.F."/>
            <person name="Rahn T."/>
            <person name="Kunzel S."/>
            <person name="Keller A."/>
            <person name="Neulinger S.C."/>
        </authorList>
    </citation>
    <scope>NUCLEOTIDE SEQUENCE</scope>
    <source>
        <strain evidence="15">DSM 4395</strain>
    </source>
</reference>
<keyword evidence="9" id="KW-0076">Bacteriochlorophyll</keyword>
<evidence type="ECO:0000256" key="8">
    <source>
        <dbReference type="ARBA" id="ARBA00022842"/>
    </source>
</evidence>
<dbReference type="GO" id="GO:0005886">
    <property type="term" value="C:plasma membrane"/>
    <property type="evidence" value="ECO:0007669"/>
    <property type="project" value="UniProtKB-SubCell"/>
</dbReference>
<evidence type="ECO:0000256" key="6">
    <source>
        <dbReference type="ARBA" id="ARBA00022692"/>
    </source>
</evidence>
<evidence type="ECO:0000256" key="1">
    <source>
        <dbReference type="ARBA" id="ARBA00002455"/>
    </source>
</evidence>
<evidence type="ECO:0000256" key="2">
    <source>
        <dbReference type="ARBA" id="ARBA00004236"/>
    </source>
</evidence>
<comment type="function">
    <text evidence="1">Antenna complexes are light-harvesting systems, which transfer the excitation energy to the reaction centers.</text>
</comment>
<keyword evidence="8" id="KW-0460">Magnesium</keyword>
<gene>
    <name evidence="15" type="ORF">CCR82_09235</name>
</gene>
<evidence type="ECO:0000256" key="14">
    <source>
        <dbReference type="SAM" id="Phobius"/>
    </source>
</evidence>
<name>A0AAJ0UFV9_HALSE</name>
<dbReference type="GO" id="GO:0042314">
    <property type="term" value="F:bacteriochlorophyll binding"/>
    <property type="evidence" value="ECO:0007669"/>
    <property type="project" value="UniProtKB-KW"/>
</dbReference>
<evidence type="ECO:0000313" key="16">
    <source>
        <dbReference type="Proteomes" id="UP001296967"/>
    </source>
</evidence>
<comment type="caution">
    <text evidence="15">The sequence shown here is derived from an EMBL/GenBank/DDBJ whole genome shotgun (WGS) entry which is preliminary data.</text>
</comment>
<dbReference type="SUPFAM" id="SSF56918">
    <property type="entry name" value="Light-harvesting complex subunits"/>
    <property type="match status" value="1"/>
</dbReference>
<keyword evidence="3" id="KW-1003">Cell membrane</keyword>
<dbReference type="AlphaFoldDB" id="A0AAJ0UFV9"/>
<reference evidence="15" key="1">
    <citation type="submission" date="2017-05" db="EMBL/GenBank/DDBJ databases">
        <authorList>
            <person name="Imhoff J.F."/>
            <person name="Rahn T."/>
            <person name="Kuenzel S."/>
            <person name="Neulinger S.C."/>
        </authorList>
    </citation>
    <scope>NUCLEOTIDE SEQUENCE</scope>
    <source>
        <strain evidence="15">DSM 4395</strain>
    </source>
</reference>
<organism evidence="15 16">
    <name type="scientific">Halochromatium salexigens</name>
    <name type="common">Chromatium salexigens</name>
    <dbReference type="NCBI Taxonomy" id="49447"/>
    <lineage>
        <taxon>Bacteria</taxon>
        <taxon>Pseudomonadati</taxon>
        <taxon>Pseudomonadota</taxon>
        <taxon>Gammaproteobacteria</taxon>
        <taxon>Chromatiales</taxon>
        <taxon>Chromatiaceae</taxon>
        <taxon>Halochromatium</taxon>
    </lineage>
</organism>
<comment type="subcellular location">
    <subcellularLocation>
        <location evidence="2">Cell membrane</location>
    </subcellularLocation>
</comment>
<evidence type="ECO:0000256" key="4">
    <source>
        <dbReference type="ARBA" id="ARBA00022494"/>
    </source>
</evidence>
<evidence type="ECO:0008006" key="17">
    <source>
        <dbReference type="Google" id="ProtNLM"/>
    </source>
</evidence>